<dbReference type="Proteomes" id="UP001595987">
    <property type="component" value="Unassembled WGS sequence"/>
</dbReference>
<keyword evidence="2" id="KW-0328">Glycosyltransferase</keyword>
<dbReference type="Gene3D" id="3.90.550.10">
    <property type="entry name" value="Spore Coat Polysaccharide Biosynthesis Protein SpsA, Chain A"/>
    <property type="match status" value="1"/>
</dbReference>
<dbReference type="Pfam" id="PF00535">
    <property type="entry name" value="Glycos_transf_2"/>
    <property type="match status" value="1"/>
</dbReference>
<dbReference type="EMBL" id="JBHSGD010000004">
    <property type="protein sequence ID" value="MFC4652177.1"/>
    <property type="molecule type" value="Genomic_DNA"/>
</dbReference>
<dbReference type="SUPFAM" id="SSF53448">
    <property type="entry name" value="Nucleotide-diphospho-sugar transferases"/>
    <property type="match status" value="1"/>
</dbReference>
<feature type="domain" description="Glycosyltransferase 2-like" evidence="1">
    <location>
        <begin position="6"/>
        <end position="137"/>
    </location>
</feature>
<gene>
    <name evidence="2" type="ORF">ACFO26_04585</name>
</gene>
<dbReference type="EC" id="2.4.-.-" evidence="2"/>
<name>A0ABV9JD11_9LACT</name>
<comment type="caution">
    <text evidence="2">The sequence shown here is derived from an EMBL/GenBank/DDBJ whole genome shotgun (WGS) entry which is preliminary data.</text>
</comment>
<evidence type="ECO:0000313" key="3">
    <source>
        <dbReference type="Proteomes" id="UP001595987"/>
    </source>
</evidence>
<keyword evidence="3" id="KW-1185">Reference proteome</keyword>
<organism evidence="2 3">
    <name type="scientific">Lactococcus nasutitermitis</name>
    <dbReference type="NCBI Taxonomy" id="1652957"/>
    <lineage>
        <taxon>Bacteria</taxon>
        <taxon>Bacillati</taxon>
        <taxon>Bacillota</taxon>
        <taxon>Bacilli</taxon>
        <taxon>Lactobacillales</taxon>
        <taxon>Streptococcaceae</taxon>
        <taxon>Lactococcus</taxon>
    </lineage>
</organism>
<accession>A0ABV9JD11</accession>
<dbReference type="GO" id="GO:0016757">
    <property type="term" value="F:glycosyltransferase activity"/>
    <property type="evidence" value="ECO:0007669"/>
    <property type="project" value="UniProtKB-KW"/>
</dbReference>
<dbReference type="PROSITE" id="PS50096">
    <property type="entry name" value="IQ"/>
    <property type="match status" value="1"/>
</dbReference>
<evidence type="ECO:0000313" key="2">
    <source>
        <dbReference type="EMBL" id="MFC4652177.1"/>
    </source>
</evidence>
<sequence length="296" mass="34712">MKIGAVIVTYNPDIDLIANTVKFLISNNVETVIVDNASKNKKELMNKLSSAFCVEENENVGIAKALNDGVKYLIKHTDCDWVLTLDQDSIMAENYFEEIKARNLNDEVAVYFPMVTDRNQSDELNKKIIDARIKEIQNPDDYFYIPIQSGAFIKIEDYYLVGGMDESLFIDGVDFDFFLEIIKYNKKMIGLKNTFLYQTVGDKIEKKLMGRTFHPTNHSPIRYYYTYRNFPILIKRHHDLLLSPHSSTRFKSFFNFEKKRVIKMILGEKNKLKKLQAMYKGYHDRKTLDIIRKKYM</sequence>
<keyword evidence="2" id="KW-0808">Transferase</keyword>
<proteinExistence type="predicted"/>
<dbReference type="RefSeq" id="WP_213533239.1">
    <property type="nucleotide sequence ID" value="NZ_BOVQ01000002.1"/>
</dbReference>
<dbReference type="InterPro" id="IPR001173">
    <property type="entry name" value="Glyco_trans_2-like"/>
</dbReference>
<reference evidence="3" key="1">
    <citation type="journal article" date="2019" name="Int. J. Syst. Evol. Microbiol.">
        <title>The Global Catalogue of Microorganisms (GCM) 10K type strain sequencing project: providing services to taxonomists for standard genome sequencing and annotation.</title>
        <authorList>
            <consortium name="The Broad Institute Genomics Platform"/>
            <consortium name="The Broad Institute Genome Sequencing Center for Infectious Disease"/>
            <person name="Wu L."/>
            <person name="Ma J."/>
        </authorList>
    </citation>
    <scope>NUCLEOTIDE SEQUENCE [LARGE SCALE GENOMIC DNA]</scope>
    <source>
        <strain evidence="3">CCUG 63287</strain>
    </source>
</reference>
<dbReference type="InterPro" id="IPR029044">
    <property type="entry name" value="Nucleotide-diphossugar_trans"/>
</dbReference>
<protein>
    <submittedName>
        <fullName evidence="2">Glycosyltransferase</fullName>
        <ecNumber evidence="2">2.4.-.-</ecNumber>
    </submittedName>
</protein>
<evidence type="ECO:0000259" key="1">
    <source>
        <dbReference type="Pfam" id="PF00535"/>
    </source>
</evidence>